<dbReference type="GO" id="GO:0042277">
    <property type="term" value="F:peptide binding"/>
    <property type="evidence" value="ECO:0007669"/>
    <property type="project" value="TreeGrafter"/>
</dbReference>
<dbReference type="InterPro" id="IPR050344">
    <property type="entry name" value="Peptidase_M1_aminopeptidases"/>
</dbReference>
<dbReference type="Pfam" id="PF11838">
    <property type="entry name" value="ERAP1_C"/>
    <property type="match status" value="1"/>
</dbReference>
<proteinExistence type="evidence at transcript level"/>
<dbReference type="InterPro" id="IPR024571">
    <property type="entry name" value="ERAP1-like_C_dom"/>
</dbReference>
<accession>A3EXX0</accession>
<dbReference type="GO" id="GO:0006508">
    <property type="term" value="P:proteolysis"/>
    <property type="evidence" value="ECO:0007669"/>
    <property type="project" value="TreeGrafter"/>
</dbReference>
<keyword evidence="3" id="KW-0378">Hydrolase</keyword>
<dbReference type="EMBL" id="EF092038">
    <property type="protein sequence ID" value="ABN12030.1"/>
    <property type="molecule type" value="mRNA"/>
</dbReference>
<protein>
    <submittedName>
        <fullName evidence="3">Aminopeptidase N-like protein</fullName>
    </submittedName>
</protein>
<dbReference type="GO" id="GO:0005737">
    <property type="term" value="C:cytoplasm"/>
    <property type="evidence" value="ECO:0007669"/>
    <property type="project" value="TreeGrafter"/>
</dbReference>
<dbReference type="Gene3D" id="1.25.50.20">
    <property type="match status" value="1"/>
</dbReference>
<dbReference type="AlphaFoldDB" id="A3EXX0"/>
<dbReference type="GO" id="GO:0070006">
    <property type="term" value="F:metalloaminopeptidase activity"/>
    <property type="evidence" value="ECO:0007669"/>
    <property type="project" value="TreeGrafter"/>
</dbReference>
<sequence length="287" mass="32945">WIVPLTYTTKSELQFSDTKPSHWSFANKPLLLANHINNSDWVIFNLQNTGYYRVNYDDRNWQLIIDQLSEDLTQIHPLSRAQLVGDAIVLAMDDKLNNSIAKGIWNYLKNETNLTPLSSAATSFNVLRSSIEGTSVFAQFKSFVYNLLKTPFKAIGYKIASSDSPLVKELKPIFLHLACDVGNEDCIQQSIDEYTKNQDDLSKVHPDLKEVVYCNALRYSKDHQNVFNNLWSTYTATNQSHHKRQILKTIFSCIKSEEIVKNLLSKLIDPRNTEILKKEGLQILKKM</sequence>
<evidence type="ECO:0000259" key="2">
    <source>
        <dbReference type="Pfam" id="PF11838"/>
    </source>
</evidence>
<name>A3EXX0_MACHI</name>
<reference evidence="3" key="1">
    <citation type="submission" date="2006-10" db="EMBL/GenBank/DDBJ databases">
        <title>Expressed genes of the pink hibiscus mealybug, Maconellicoccus hirsutus.</title>
        <authorList>
            <person name="Hunter W.B."/>
            <person name="Hunnicutt L.E."/>
        </authorList>
    </citation>
    <scope>NUCLEOTIDE SEQUENCE</scope>
</reference>
<feature type="domain" description="ERAP1-like C-terminal" evidence="2">
    <location>
        <begin position="41"/>
        <end position="272"/>
    </location>
</feature>
<dbReference type="GO" id="GO:0016020">
    <property type="term" value="C:membrane"/>
    <property type="evidence" value="ECO:0007669"/>
    <property type="project" value="TreeGrafter"/>
</dbReference>
<feature type="non-terminal residue" evidence="3">
    <location>
        <position position="287"/>
    </location>
</feature>
<dbReference type="Gene3D" id="2.60.40.1910">
    <property type="match status" value="1"/>
</dbReference>
<dbReference type="GO" id="GO:0005615">
    <property type="term" value="C:extracellular space"/>
    <property type="evidence" value="ECO:0007669"/>
    <property type="project" value="TreeGrafter"/>
</dbReference>
<dbReference type="PANTHER" id="PTHR11533">
    <property type="entry name" value="PROTEASE M1 ZINC METALLOPROTEASE"/>
    <property type="match status" value="1"/>
</dbReference>
<dbReference type="GO" id="GO:0043171">
    <property type="term" value="P:peptide catabolic process"/>
    <property type="evidence" value="ECO:0007669"/>
    <property type="project" value="TreeGrafter"/>
</dbReference>
<keyword evidence="3" id="KW-0031">Aminopeptidase</keyword>
<organism evidence="3">
    <name type="scientific">Maconellicoccus hirsutus</name>
    <name type="common">Pink hibiscus mealybug</name>
    <dbReference type="NCBI Taxonomy" id="177089"/>
    <lineage>
        <taxon>Eukaryota</taxon>
        <taxon>Metazoa</taxon>
        <taxon>Ecdysozoa</taxon>
        <taxon>Arthropoda</taxon>
        <taxon>Hexapoda</taxon>
        <taxon>Insecta</taxon>
        <taxon>Pterygota</taxon>
        <taxon>Neoptera</taxon>
        <taxon>Paraneoptera</taxon>
        <taxon>Hemiptera</taxon>
        <taxon>Sternorrhyncha</taxon>
        <taxon>Coccoidea</taxon>
        <taxon>Pseudococcidae</taxon>
        <taxon>Maconellicoccus</taxon>
    </lineage>
</organism>
<dbReference type="GO" id="GO:0008270">
    <property type="term" value="F:zinc ion binding"/>
    <property type="evidence" value="ECO:0007669"/>
    <property type="project" value="TreeGrafter"/>
</dbReference>
<keyword evidence="3" id="KW-0645">Protease</keyword>
<comment type="similarity">
    <text evidence="1">Belongs to the peptidase M1 family.</text>
</comment>
<evidence type="ECO:0000256" key="1">
    <source>
        <dbReference type="ARBA" id="ARBA00010136"/>
    </source>
</evidence>
<feature type="non-terminal residue" evidence="3">
    <location>
        <position position="1"/>
    </location>
</feature>
<evidence type="ECO:0000313" key="3">
    <source>
        <dbReference type="EMBL" id="ABN12030.1"/>
    </source>
</evidence>
<dbReference type="PANTHER" id="PTHR11533:SF290">
    <property type="entry name" value="AMINOPEPTIDASE"/>
    <property type="match status" value="1"/>
</dbReference>